<dbReference type="PROSITE" id="PS00136">
    <property type="entry name" value="SUBTILASE_ASP"/>
    <property type="match status" value="1"/>
</dbReference>
<feature type="signal peptide" evidence="13">
    <location>
        <begin position="1"/>
        <end position="28"/>
    </location>
</feature>
<evidence type="ECO:0000256" key="3">
    <source>
        <dbReference type="ARBA" id="ARBA00011073"/>
    </source>
</evidence>
<dbReference type="PRINTS" id="PR00723">
    <property type="entry name" value="SUBTILISIN"/>
</dbReference>
<dbReference type="AlphaFoldDB" id="A0A917EXU6"/>
<dbReference type="InterPro" id="IPR034202">
    <property type="entry name" value="Subtilisin_Carlsberg-like"/>
</dbReference>
<dbReference type="PANTHER" id="PTHR43806">
    <property type="entry name" value="PEPTIDASE S8"/>
    <property type="match status" value="1"/>
</dbReference>
<dbReference type="InterPro" id="IPR023828">
    <property type="entry name" value="Peptidase_S8_Ser-AS"/>
</dbReference>
<comment type="similarity">
    <text evidence="3 11 12">Belongs to the peptidase S8 family.</text>
</comment>
<dbReference type="Gene3D" id="3.40.50.200">
    <property type="entry name" value="Peptidase S8/S53 domain"/>
    <property type="match status" value="1"/>
</dbReference>
<sequence length="373" mass="38558">MKKQWKWIGYILLLALALSAALGSAVSADSKESPVNDYLIGFKNDVQSNAVKNVGGEVEHQYKHMNVVKAKLPEQAVDALSNNPNVDFVEKDQEAKALAQTTPEGIEQVNADDVQDSGNTGSGVKVAVLDSGIEAAHEDLNVAGGESFISEEPDPFNDQNGHGTHVAGTVAGVDNDLGVLGVAPETDLYAVKVLDGEGSGSYSAIAEGIEWAIDNDMDVINMSLGGSIGSSALEQAVNNADDSGVLVVAAAGNEGSFGPFNTIGYPAKYDAAMAVGAVDSDNNVASFSSRGNELEVMAPGVDVLSSIPENSYDEFNGTSMASPHVAGVAALVFADDSSLSNDEVRTILNETATPLGDSFDYGNGLVNAEAAVQ</sequence>
<comment type="subcellular location">
    <subcellularLocation>
        <location evidence="2">Secreted</location>
    </subcellularLocation>
</comment>
<keyword evidence="7 11" id="KW-0378">Hydrolase</keyword>
<evidence type="ECO:0000256" key="12">
    <source>
        <dbReference type="RuleBase" id="RU003355"/>
    </source>
</evidence>
<keyword evidence="13" id="KW-0732">Signal</keyword>
<keyword evidence="4" id="KW-0964">Secreted</keyword>
<evidence type="ECO:0000256" key="8">
    <source>
        <dbReference type="ARBA" id="ARBA00022825"/>
    </source>
</evidence>
<dbReference type="InterPro" id="IPR023827">
    <property type="entry name" value="Peptidase_S8_Asp-AS"/>
</dbReference>
<comment type="cofactor">
    <cofactor evidence="1">
        <name>Ca(2+)</name>
        <dbReference type="ChEBI" id="CHEBI:29108"/>
    </cofactor>
</comment>
<feature type="active site" description="Charge relay system" evidence="10 11">
    <location>
        <position position="130"/>
    </location>
</feature>
<dbReference type="EMBL" id="BMEL01000002">
    <property type="protein sequence ID" value="GGF20444.1"/>
    <property type="molecule type" value="Genomic_DNA"/>
</dbReference>
<evidence type="ECO:0000313" key="17">
    <source>
        <dbReference type="Proteomes" id="UP000660110"/>
    </source>
</evidence>
<dbReference type="InterPro" id="IPR010259">
    <property type="entry name" value="S8pro/Inhibitor_I9"/>
</dbReference>
<evidence type="ECO:0000256" key="11">
    <source>
        <dbReference type="PROSITE-ProRule" id="PRU01240"/>
    </source>
</evidence>
<evidence type="ECO:0000313" key="16">
    <source>
        <dbReference type="EMBL" id="GGF20444.1"/>
    </source>
</evidence>
<dbReference type="InterPro" id="IPR022398">
    <property type="entry name" value="Peptidase_S8_His-AS"/>
</dbReference>
<keyword evidence="5 11" id="KW-0645">Protease</keyword>
<dbReference type="InterPro" id="IPR037045">
    <property type="entry name" value="S8pro/Inhibitor_I9_sf"/>
</dbReference>
<dbReference type="GO" id="GO:0005576">
    <property type="term" value="C:extracellular region"/>
    <property type="evidence" value="ECO:0007669"/>
    <property type="project" value="UniProtKB-SubCell"/>
</dbReference>
<keyword evidence="9" id="KW-0106">Calcium</keyword>
<dbReference type="PANTHER" id="PTHR43806:SF11">
    <property type="entry name" value="CEREVISIN-RELATED"/>
    <property type="match status" value="1"/>
</dbReference>
<keyword evidence="8 11" id="KW-0720">Serine protease</keyword>
<evidence type="ECO:0000256" key="7">
    <source>
        <dbReference type="ARBA" id="ARBA00022801"/>
    </source>
</evidence>
<dbReference type="GO" id="GO:0006508">
    <property type="term" value="P:proteolysis"/>
    <property type="evidence" value="ECO:0007669"/>
    <property type="project" value="UniProtKB-KW"/>
</dbReference>
<evidence type="ECO:0000256" key="1">
    <source>
        <dbReference type="ARBA" id="ARBA00001913"/>
    </source>
</evidence>
<organism evidence="16 17">
    <name type="scientific">Halobacillus andaensis</name>
    <dbReference type="NCBI Taxonomy" id="1176239"/>
    <lineage>
        <taxon>Bacteria</taxon>
        <taxon>Bacillati</taxon>
        <taxon>Bacillota</taxon>
        <taxon>Bacilli</taxon>
        <taxon>Bacillales</taxon>
        <taxon>Bacillaceae</taxon>
        <taxon>Halobacillus</taxon>
    </lineage>
</organism>
<evidence type="ECO:0000256" key="13">
    <source>
        <dbReference type="SAM" id="SignalP"/>
    </source>
</evidence>
<reference evidence="16" key="1">
    <citation type="journal article" date="2014" name="Int. J. Syst. Evol. Microbiol.">
        <title>Complete genome sequence of Corynebacterium casei LMG S-19264T (=DSM 44701T), isolated from a smear-ripened cheese.</title>
        <authorList>
            <consortium name="US DOE Joint Genome Institute (JGI-PGF)"/>
            <person name="Walter F."/>
            <person name="Albersmeier A."/>
            <person name="Kalinowski J."/>
            <person name="Ruckert C."/>
        </authorList>
    </citation>
    <scope>NUCLEOTIDE SEQUENCE</scope>
    <source>
        <strain evidence="16">CGMCC 1.12153</strain>
    </source>
</reference>
<dbReference type="Pfam" id="PF05922">
    <property type="entry name" value="Inhibitor_I9"/>
    <property type="match status" value="1"/>
</dbReference>
<dbReference type="InterPro" id="IPR015500">
    <property type="entry name" value="Peptidase_S8_subtilisin-rel"/>
</dbReference>
<comment type="caution">
    <text evidence="16">The sequence shown here is derived from an EMBL/GenBank/DDBJ whole genome shotgun (WGS) entry which is preliminary data.</text>
</comment>
<evidence type="ECO:0000256" key="6">
    <source>
        <dbReference type="ARBA" id="ARBA00022723"/>
    </source>
</evidence>
<feature type="domain" description="Peptidase S8/S53" evidence="14">
    <location>
        <begin position="121"/>
        <end position="364"/>
    </location>
</feature>
<accession>A0A917EXU6</accession>
<evidence type="ECO:0000259" key="15">
    <source>
        <dbReference type="Pfam" id="PF05922"/>
    </source>
</evidence>
<dbReference type="PROSITE" id="PS51892">
    <property type="entry name" value="SUBTILASE"/>
    <property type="match status" value="1"/>
</dbReference>
<dbReference type="InterPro" id="IPR000209">
    <property type="entry name" value="Peptidase_S8/S53_dom"/>
</dbReference>
<feature type="active site" description="Charge relay system" evidence="10 11">
    <location>
        <position position="162"/>
    </location>
</feature>
<feature type="domain" description="Inhibitor I9" evidence="15">
    <location>
        <begin position="46"/>
        <end position="96"/>
    </location>
</feature>
<dbReference type="GO" id="GO:0004252">
    <property type="term" value="F:serine-type endopeptidase activity"/>
    <property type="evidence" value="ECO:0007669"/>
    <property type="project" value="UniProtKB-UniRule"/>
</dbReference>
<dbReference type="Pfam" id="PF00082">
    <property type="entry name" value="Peptidase_S8"/>
    <property type="match status" value="1"/>
</dbReference>
<evidence type="ECO:0000256" key="4">
    <source>
        <dbReference type="ARBA" id="ARBA00022525"/>
    </source>
</evidence>
<dbReference type="RefSeq" id="WP_188377243.1">
    <property type="nucleotide sequence ID" value="NZ_BMEL01000002.1"/>
</dbReference>
<dbReference type="SUPFAM" id="SSF52743">
    <property type="entry name" value="Subtilisin-like"/>
    <property type="match status" value="1"/>
</dbReference>
<feature type="active site" description="Charge relay system" evidence="10 11">
    <location>
        <position position="319"/>
    </location>
</feature>
<dbReference type="CDD" id="cd07477">
    <property type="entry name" value="Peptidases_S8_Subtilisin_subset"/>
    <property type="match status" value="1"/>
</dbReference>
<gene>
    <name evidence="16" type="primary">aprE</name>
    <name evidence="16" type="ORF">GCM10010954_18970</name>
</gene>
<dbReference type="GO" id="GO:0046872">
    <property type="term" value="F:metal ion binding"/>
    <property type="evidence" value="ECO:0007669"/>
    <property type="project" value="UniProtKB-KW"/>
</dbReference>
<evidence type="ECO:0000256" key="2">
    <source>
        <dbReference type="ARBA" id="ARBA00004613"/>
    </source>
</evidence>
<dbReference type="InterPro" id="IPR050131">
    <property type="entry name" value="Peptidase_S8_subtilisin-like"/>
</dbReference>
<keyword evidence="17" id="KW-1185">Reference proteome</keyword>
<dbReference type="SUPFAM" id="SSF54897">
    <property type="entry name" value="Protease propeptides/inhibitors"/>
    <property type="match status" value="1"/>
</dbReference>
<proteinExistence type="inferred from homology"/>
<feature type="chain" id="PRO_5037892682" evidence="13">
    <location>
        <begin position="29"/>
        <end position="373"/>
    </location>
</feature>
<dbReference type="Gene3D" id="3.30.70.80">
    <property type="entry name" value="Peptidase S8 propeptide/proteinase inhibitor I9"/>
    <property type="match status" value="1"/>
</dbReference>
<name>A0A917EXU6_HALAA</name>
<dbReference type="PROSITE" id="PS00138">
    <property type="entry name" value="SUBTILASE_SER"/>
    <property type="match status" value="1"/>
</dbReference>
<reference evidence="16" key="2">
    <citation type="submission" date="2020-09" db="EMBL/GenBank/DDBJ databases">
        <authorList>
            <person name="Sun Q."/>
            <person name="Zhou Y."/>
        </authorList>
    </citation>
    <scope>NUCLEOTIDE SEQUENCE</scope>
    <source>
        <strain evidence="16">CGMCC 1.12153</strain>
    </source>
</reference>
<dbReference type="Proteomes" id="UP000660110">
    <property type="component" value="Unassembled WGS sequence"/>
</dbReference>
<evidence type="ECO:0000256" key="9">
    <source>
        <dbReference type="ARBA" id="ARBA00022837"/>
    </source>
</evidence>
<evidence type="ECO:0000256" key="10">
    <source>
        <dbReference type="PIRSR" id="PIRSR615500-1"/>
    </source>
</evidence>
<protein>
    <submittedName>
        <fullName evidence="16">Subtilisin E</fullName>
    </submittedName>
</protein>
<dbReference type="PROSITE" id="PS00137">
    <property type="entry name" value="SUBTILASE_HIS"/>
    <property type="match status" value="1"/>
</dbReference>
<keyword evidence="6" id="KW-0479">Metal-binding</keyword>
<evidence type="ECO:0000256" key="5">
    <source>
        <dbReference type="ARBA" id="ARBA00022670"/>
    </source>
</evidence>
<evidence type="ECO:0000259" key="14">
    <source>
        <dbReference type="Pfam" id="PF00082"/>
    </source>
</evidence>
<dbReference type="InterPro" id="IPR036852">
    <property type="entry name" value="Peptidase_S8/S53_dom_sf"/>
</dbReference>